<feature type="chain" id="PRO_5003120683" evidence="3">
    <location>
        <begin position="22"/>
        <end position="927"/>
    </location>
</feature>
<evidence type="ECO:0000256" key="3">
    <source>
        <dbReference type="SAM" id="SignalP"/>
    </source>
</evidence>
<dbReference type="HOGENOM" id="CLU_315268_0_0_1"/>
<dbReference type="AlphaFoldDB" id="D8Q7Z9"/>
<dbReference type="OMA" id="STEYDTH"/>
<keyword evidence="2" id="KW-1133">Transmembrane helix</keyword>
<keyword evidence="2" id="KW-0812">Transmembrane</keyword>
<gene>
    <name evidence="4" type="ORF">SCHCODRAFT_109924</name>
</gene>
<dbReference type="eggNOG" id="ENOG502R0PT">
    <property type="taxonomic scope" value="Eukaryota"/>
</dbReference>
<feature type="compositionally biased region" description="Basic and acidic residues" evidence="1">
    <location>
        <begin position="767"/>
        <end position="817"/>
    </location>
</feature>
<name>D8Q7Z9_SCHCM</name>
<keyword evidence="2" id="KW-0472">Membrane</keyword>
<feature type="compositionally biased region" description="Low complexity" evidence="1">
    <location>
        <begin position="261"/>
        <end position="276"/>
    </location>
</feature>
<feature type="compositionally biased region" description="Acidic residues" evidence="1">
    <location>
        <begin position="845"/>
        <end position="854"/>
    </location>
</feature>
<feature type="compositionally biased region" description="Polar residues" evidence="1">
    <location>
        <begin position="538"/>
        <end position="552"/>
    </location>
</feature>
<evidence type="ECO:0000313" key="4">
    <source>
        <dbReference type="EMBL" id="EFI96104.1"/>
    </source>
</evidence>
<feature type="region of interest" description="Disordered" evidence="1">
    <location>
        <begin position="719"/>
        <end position="877"/>
    </location>
</feature>
<dbReference type="InParanoid" id="D8Q7Z9"/>
<dbReference type="GeneID" id="9586830"/>
<evidence type="ECO:0000313" key="5">
    <source>
        <dbReference type="Proteomes" id="UP000007431"/>
    </source>
</evidence>
<reference evidence="4 5" key="1">
    <citation type="journal article" date="2010" name="Nat. Biotechnol.">
        <title>Genome sequence of the model mushroom Schizophyllum commune.</title>
        <authorList>
            <person name="Ohm R.A."/>
            <person name="de Jong J.F."/>
            <person name="Lugones L.G."/>
            <person name="Aerts A."/>
            <person name="Kothe E."/>
            <person name="Stajich J.E."/>
            <person name="de Vries R.P."/>
            <person name="Record E."/>
            <person name="Levasseur A."/>
            <person name="Baker S.E."/>
            <person name="Bartholomew K.A."/>
            <person name="Coutinho P.M."/>
            <person name="Erdmann S."/>
            <person name="Fowler T.J."/>
            <person name="Gathman A.C."/>
            <person name="Lombard V."/>
            <person name="Henrissat B."/>
            <person name="Knabe N."/>
            <person name="Kuees U."/>
            <person name="Lilly W.W."/>
            <person name="Lindquist E."/>
            <person name="Lucas S."/>
            <person name="Magnuson J.K."/>
            <person name="Piumi F."/>
            <person name="Raudaskoski M."/>
            <person name="Salamov A."/>
            <person name="Schmutz J."/>
            <person name="Schwarze F.W.M.R."/>
            <person name="vanKuyk P.A."/>
            <person name="Horton J.S."/>
            <person name="Grigoriev I.V."/>
            <person name="Woesten H.A.B."/>
        </authorList>
    </citation>
    <scope>NUCLEOTIDE SEQUENCE [LARGE SCALE GENOMIC DNA]</scope>
    <source>
        <strain evidence="5">H4-8 / FGSC 9210</strain>
    </source>
</reference>
<feature type="region of interest" description="Disordered" evidence="1">
    <location>
        <begin position="510"/>
        <end position="669"/>
    </location>
</feature>
<feature type="compositionally biased region" description="Acidic residues" evidence="1">
    <location>
        <begin position="597"/>
        <end position="607"/>
    </location>
</feature>
<keyword evidence="5" id="KW-1185">Reference proteome</keyword>
<dbReference type="KEGG" id="scm:SCHCO_02749326"/>
<organism evidence="5">
    <name type="scientific">Schizophyllum commune (strain H4-8 / FGSC 9210)</name>
    <name type="common">Split gill fungus</name>
    <dbReference type="NCBI Taxonomy" id="578458"/>
    <lineage>
        <taxon>Eukaryota</taxon>
        <taxon>Fungi</taxon>
        <taxon>Dikarya</taxon>
        <taxon>Basidiomycota</taxon>
        <taxon>Agaricomycotina</taxon>
        <taxon>Agaricomycetes</taxon>
        <taxon>Agaricomycetidae</taxon>
        <taxon>Agaricales</taxon>
        <taxon>Schizophyllaceae</taxon>
        <taxon>Schizophyllum</taxon>
    </lineage>
</organism>
<keyword evidence="3" id="KW-0732">Signal</keyword>
<dbReference type="OrthoDB" id="2686083at2759"/>
<accession>D8Q7Z9</accession>
<dbReference type="VEuPathDB" id="FungiDB:SCHCODRAFT_02749326"/>
<feature type="compositionally biased region" description="Polar residues" evidence="1">
    <location>
        <begin position="608"/>
        <end position="620"/>
    </location>
</feature>
<feature type="region of interest" description="Disordered" evidence="1">
    <location>
        <begin position="255"/>
        <end position="320"/>
    </location>
</feature>
<dbReference type="Proteomes" id="UP000007431">
    <property type="component" value="Unassembled WGS sequence"/>
</dbReference>
<proteinExistence type="predicted"/>
<dbReference type="EMBL" id="GL377307">
    <property type="protein sequence ID" value="EFI96104.1"/>
    <property type="molecule type" value="Genomic_DNA"/>
</dbReference>
<feature type="non-terminal residue" evidence="4">
    <location>
        <position position="927"/>
    </location>
</feature>
<protein>
    <submittedName>
        <fullName evidence="4">Uncharacterized protein</fullName>
    </submittedName>
</protein>
<evidence type="ECO:0000256" key="2">
    <source>
        <dbReference type="SAM" id="Phobius"/>
    </source>
</evidence>
<feature type="compositionally biased region" description="Polar residues" evidence="1">
    <location>
        <begin position="653"/>
        <end position="662"/>
    </location>
</feature>
<feature type="transmembrane region" description="Helical" evidence="2">
    <location>
        <begin position="66"/>
        <end position="85"/>
    </location>
</feature>
<dbReference type="RefSeq" id="XP_003031007.1">
    <property type="nucleotide sequence ID" value="XM_003030961.1"/>
</dbReference>
<feature type="compositionally biased region" description="Basic and acidic residues" evidence="1">
    <location>
        <begin position="640"/>
        <end position="650"/>
    </location>
</feature>
<feature type="compositionally biased region" description="Pro residues" evidence="1">
    <location>
        <begin position="728"/>
        <end position="741"/>
    </location>
</feature>
<evidence type="ECO:0000256" key="1">
    <source>
        <dbReference type="SAM" id="MobiDB-lite"/>
    </source>
</evidence>
<feature type="signal peptide" evidence="3">
    <location>
        <begin position="1"/>
        <end position="21"/>
    </location>
</feature>
<feature type="region of interest" description="Disordered" evidence="1">
    <location>
        <begin position="112"/>
        <end position="217"/>
    </location>
</feature>
<sequence>MRVGLEAMALLASWLLPFILATATVESMPQRRDTPLPVAVNAPPAATLPHAVRQTAIAAVLRTSPLIMSLYALMTLAIGYIWHTLWCRRSDARRNTSHGWRRLNERELDLLPTTADPEHDGSVPPPHVPDAKPRSSLQLPDRAGGRWRPLHEKHTRRSHSVSSLRTVPPAIPRPMSPALPTANRRAGTPGPSRLSDDRPLIDLLSAPPDDRAKSTPLPYDFATNVHAWASASNDSLPLSDDAGIFGPREWRNPVLPVPARSQSPASSSSVNSSHSSDALLNKDRAGVSTATLPSPQPSPEEHELIDWSDSLSPPPSPSQALQDLIRFDEEREKQSMKDGTAPIRPAMPVKRNAIDVAVRPSSPAAPPLQVDELSQVDAPAVPVKEATIAEETAAVPEPAADATSALRQVIEEHNIPKCESPASISEPLPLFIRPTPEPIVVPGPDDTLSAPDDSLSALDDGDTCSVNFEVVTPTESNFSIASSSPELRRAPLPAEPVLTPVAEVPSWAAEVQEAVQDEEEPEDAYFAHAQPDARPDSVNDSIYYSDTDSVSSESEHDADVSSAGDEDDEPEMPEPSAPVEAHIFVDDDIPPFFLESPVDEEAQDQEDAQSPMSSQGSRSLSIDIASLKKQSLGSALPSPTEERLTQDAAERTPTASKAQSPVESEPTPPAIAFLPADIVTSPTNVVASPIEVTASPIEVAIDSTSPALLEKPEEADMALSVVCQPVPAQTPTPPSSPPMPPSAGTKKRPAWSVRALEAPQLSYTRTKSSDASRSDSISKSDSASESHKKLEASTRASTKVEKKTEVEKTPEVTKDEAEQAVTPRLAAPSPIVRQSSVPGGFPGTDIDDEYEDPPLLELPPKSPSSEQQTSPWKFRFPTRPEPLTLDVALTMQLRPGIGVNSDPAWMVRFLMAAFGWLGVLAAGGEGF</sequence>